<sequence>MNIINKSNKSGSNSAKSKSSSKSSEHSISPSTLPQKSTVNVNTHHTITSSSSNIPSSSGHLFSPISHHTNNSFTSQNTIGKKIY</sequence>
<dbReference type="Proteomes" id="UP000266861">
    <property type="component" value="Unassembled WGS sequence"/>
</dbReference>
<dbReference type="AlphaFoldDB" id="A0A397HIS2"/>
<feature type="compositionally biased region" description="Polar residues" evidence="1">
    <location>
        <begin position="32"/>
        <end position="41"/>
    </location>
</feature>
<proteinExistence type="predicted"/>
<dbReference type="EMBL" id="PQFF01000305">
    <property type="protein sequence ID" value="RHZ62879.1"/>
    <property type="molecule type" value="Genomic_DNA"/>
</dbReference>
<evidence type="ECO:0000313" key="3">
    <source>
        <dbReference type="Proteomes" id="UP000266861"/>
    </source>
</evidence>
<gene>
    <name evidence="2" type="ORF">Glove_334g40</name>
</gene>
<feature type="compositionally biased region" description="Low complexity" evidence="1">
    <location>
        <begin position="42"/>
        <end position="58"/>
    </location>
</feature>
<feature type="compositionally biased region" description="Low complexity" evidence="1">
    <location>
        <begin position="1"/>
        <end position="31"/>
    </location>
</feature>
<keyword evidence="3" id="KW-1185">Reference proteome</keyword>
<accession>A0A397HIS2</accession>
<evidence type="ECO:0000313" key="2">
    <source>
        <dbReference type="EMBL" id="RHZ62879.1"/>
    </source>
</evidence>
<name>A0A397HIS2_9GLOM</name>
<feature type="compositionally biased region" description="Polar residues" evidence="1">
    <location>
        <begin position="66"/>
        <end position="84"/>
    </location>
</feature>
<protein>
    <submittedName>
        <fullName evidence="2">Uncharacterized protein</fullName>
    </submittedName>
</protein>
<comment type="caution">
    <text evidence="2">The sequence shown here is derived from an EMBL/GenBank/DDBJ whole genome shotgun (WGS) entry which is preliminary data.</text>
</comment>
<organism evidence="2 3">
    <name type="scientific">Diversispora epigaea</name>
    <dbReference type="NCBI Taxonomy" id="1348612"/>
    <lineage>
        <taxon>Eukaryota</taxon>
        <taxon>Fungi</taxon>
        <taxon>Fungi incertae sedis</taxon>
        <taxon>Mucoromycota</taxon>
        <taxon>Glomeromycotina</taxon>
        <taxon>Glomeromycetes</taxon>
        <taxon>Diversisporales</taxon>
        <taxon>Diversisporaceae</taxon>
        <taxon>Diversispora</taxon>
    </lineage>
</organism>
<evidence type="ECO:0000256" key="1">
    <source>
        <dbReference type="SAM" id="MobiDB-lite"/>
    </source>
</evidence>
<feature type="region of interest" description="Disordered" evidence="1">
    <location>
        <begin position="1"/>
        <end position="84"/>
    </location>
</feature>
<reference evidence="2 3" key="1">
    <citation type="submission" date="2018-08" db="EMBL/GenBank/DDBJ databases">
        <title>Genome and evolution of the arbuscular mycorrhizal fungus Diversispora epigaea (formerly Glomus versiforme) and its bacterial endosymbionts.</title>
        <authorList>
            <person name="Sun X."/>
            <person name="Fei Z."/>
            <person name="Harrison M."/>
        </authorList>
    </citation>
    <scope>NUCLEOTIDE SEQUENCE [LARGE SCALE GENOMIC DNA]</scope>
    <source>
        <strain evidence="2 3">IT104</strain>
    </source>
</reference>